<dbReference type="PANTHER" id="PTHR34861:SF11">
    <property type="entry name" value="CYCLASE"/>
    <property type="match status" value="1"/>
</dbReference>
<dbReference type="Gene3D" id="3.50.30.50">
    <property type="entry name" value="Putative cyclase"/>
    <property type="match status" value="1"/>
</dbReference>
<dbReference type="Proteomes" id="UP001149165">
    <property type="component" value="Unassembled WGS sequence"/>
</dbReference>
<dbReference type="OrthoDB" id="5396at2759"/>
<dbReference type="AlphaFoldDB" id="A0A9W9ETZ5"/>
<protein>
    <recommendedName>
        <fullName evidence="4">Cyclase</fullName>
    </recommendedName>
</protein>
<dbReference type="SUPFAM" id="SSF102198">
    <property type="entry name" value="Putative cyclase"/>
    <property type="match status" value="1"/>
</dbReference>
<dbReference type="PANTHER" id="PTHR34861">
    <property type="match status" value="1"/>
</dbReference>
<comment type="similarity">
    <text evidence="1">Belongs to the Cyclase 1 superfamily.</text>
</comment>
<evidence type="ECO:0000313" key="2">
    <source>
        <dbReference type="EMBL" id="KAJ5087800.1"/>
    </source>
</evidence>
<dbReference type="InterPro" id="IPR037175">
    <property type="entry name" value="KFase_sf"/>
</dbReference>
<evidence type="ECO:0008006" key="4">
    <source>
        <dbReference type="Google" id="ProtNLM"/>
    </source>
</evidence>
<accession>A0A9W9ETZ5</accession>
<dbReference type="Pfam" id="PF04199">
    <property type="entry name" value="Cyclase"/>
    <property type="match status" value="1"/>
</dbReference>
<proteinExistence type="inferred from homology"/>
<keyword evidence="3" id="KW-1185">Reference proteome</keyword>
<dbReference type="GO" id="GO:0004061">
    <property type="term" value="F:arylformamidase activity"/>
    <property type="evidence" value="ECO:0007669"/>
    <property type="project" value="InterPro"/>
</dbReference>
<reference evidence="2" key="1">
    <citation type="submission" date="2022-11" db="EMBL/GenBank/DDBJ databases">
        <authorList>
            <person name="Petersen C."/>
        </authorList>
    </citation>
    <scope>NUCLEOTIDE SEQUENCE</scope>
    <source>
        <strain evidence="2">IBT 30069</strain>
    </source>
</reference>
<comment type="caution">
    <text evidence="2">The sequence shown here is derived from an EMBL/GenBank/DDBJ whole genome shotgun (WGS) entry which is preliminary data.</text>
</comment>
<name>A0A9W9ETZ5_9EURO</name>
<sequence>MMLPNNWPSFDALPLDKSGPPGNAWGLFGANDQLGMLNLLTPDVVAAAATEIKQGIRISLDYPLDKPSFPTNERKIFQHRIVHHPSVPMNDDEVHLNTQSSTQWDGFRHFAYRHAQKFYNGHQQKDFEDKEVLGIDQWTQKGGIIGRGVLIDYAEWAERNGKNLKPLQSGAVTIEEMKTIIAEQNIEIRPGDILFIRVGFTAAYNALSPSQQQEYPDRQPGGLLGLEATQDSLRWLWESRFAAVASDSPSFERGPVNGPFNHPDVSVHQWALAGWGLPLGEMFDLEELAHTAKSLGRYSFFLTSVPIKVPGGVASPPNAVAIF</sequence>
<dbReference type="EMBL" id="JAPQKH010000007">
    <property type="protein sequence ID" value="KAJ5087800.1"/>
    <property type="molecule type" value="Genomic_DNA"/>
</dbReference>
<dbReference type="InterPro" id="IPR007325">
    <property type="entry name" value="KFase/CYL"/>
</dbReference>
<organism evidence="2 3">
    <name type="scientific">Penicillium angulare</name>
    <dbReference type="NCBI Taxonomy" id="116970"/>
    <lineage>
        <taxon>Eukaryota</taxon>
        <taxon>Fungi</taxon>
        <taxon>Dikarya</taxon>
        <taxon>Ascomycota</taxon>
        <taxon>Pezizomycotina</taxon>
        <taxon>Eurotiomycetes</taxon>
        <taxon>Eurotiomycetidae</taxon>
        <taxon>Eurotiales</taxon>
        <taxon>Aspergillaceae</taxon>
        <taxon>Penicillium</taxon>
    </lineage>
</organism>
<reference evidence="2" key="2">
    <citation type="journal article" date="2023" name="IMA Fungus">
        <title>Comparative genomic study of the Penicillium genus elucidates a diverse pangenome and 15 lateral gene transfer events.</title>
        <authorList>
            <person name="Petersen C."/>
            <person name="Sorensen T."/>
            <person name="Nielsen M.R."/>
            <person name="Sondergaard T.E."/>
            <person name="Sorensen J.L."/>
            <person name="Fitzpatrick D.A."/>
            <person name="Frisvad J.C."/>
            <person name="Nielsen K.L."/>
        </authorList>
    </citation>
    <scope>NUCLEOTIDE SEQUENCE</scope>
    <source>
        <strain evidence="2">IBT 30069</strain>
    </source>
</reference>
<gene>
    <name evidence="2" type="ORF">N7456_011416</name>
</gene>
<dbReference type="GO" id="GO:0019441">
    <property type="term" value="P:L-tryptophan catabolic process to kynurenine"/>
    <property type="evidence" value="ECO:0007669"/>
    <property type="project" value="InterPro"/>
</dbReference>
<evidence type="ECO:0000313" key="3">
    <source>
        <dbReference type="Proteomes" id="UP001149165"/>
    </source>
</evidence>
<evidence type="ECO:0000256" key="1">
    <source>
        <dbReference type="ARBA" id="ARBA00007865"/>
    </source>
</evidence>